<dbReference type="RefSeq" id="WP_023933035.1">
    <property type="nucleotide sequence ID" value="NZ_DF196819.1"/>
</dbReference>
<evidence type="ECO:0000313" key="3">
    <source>
        <dbReference type="Proteomes" id="UP000030675"/>
    </source>
</evidence>
<dbReference type="EMBL" id="DF196819">
    <property type="protein sequence ID" value="GAD30370.1"/>
    <property type="molecule type" value="Genomic_DNA"/>
</dbReference>
<reference evidence="3" key="1">
    <citation type="submission" date="2012-12" db="EMBL/GenBank/DDBJ databases">
        <title>Genome Sequence of Photobacterium leiognathi lrivu.4.1.</title>
        <authorList>
            <person name="Urbanczyk H."/>
            <person name="Ogura Y."/>
            <person name="Hayashi T."/>
            <person name="Dunlap P.V."/>
        </authorList>
    </citation>
    <scope>NUCLEOTIDE SEQUENCE [LARGE SCALE GENOMIC DNA]</scope>
    <source>
        <strain evidence="3">lrivu.4.1</strain>
    </source>
</reference>
<dbReference type="AlphaFoldDB" id="A0A0U1P6Z7"/>
<organism evidence="2 3">
    <name type="scientific">Photobacterium leiognathi lrivu.4.1</name>
    <dbReference type="NCBI Taxonomy" id="1248232"/>
    <lineage>
        <taxon>Bacteria</taxon>
        <taxon>Pseudomonadati</taxon>
        <taxon>Pseudomonadota</taxon>
        <taxon>Gammaproteobacteria</taxon>
        <taxon>Vibrionales</taxon>
        <taxon>Vibrionaceae</taxon>
        <taxon>Photobacterium</taxon>
    </lineage>
</organism>
<proteinExistence type="predicted"/>
<dbReference type="GO" id="GO:0016020">
    <property type="term" value="C:membrane"/>
    <property type="evidence" value="ECO:0007669"/>
    <property type="project" value="InterPro"/>
</dbReference>
<accession>A0A0U1P6Z7</accession>
<sequence>MSVNTSLTLPQVIRKYWPFGVLALSIAICSWVYFSTDYKQEQLLMSREWQSTTFSRIEPTQLESLGTLRKVKQSSNMVYLPNHTYSRITMLELYSENPKPLTIHISESGRWDVSGGYLLTEPTEFKDVTSGTNMDFDNKQLNVVKDIFRMNAQESRRIDVINKNSLLLTSLTYGSNILYSL</sequence>
<dbReference type="Pfam" id="PF17323">
    <property type="entry name" value="ToxS"/>
    <property type="match status" value="1"/>
</dbReference>
<gene>
    <name evidence="2" type="ORF">PLEI_2026</name>
</gene>
<feature type="transmembrane region" description="Helical" evidence="1">
    <location>
        <begin position="16"/>
        <end position="34"/>
    </location>
</feature>
<keyword evidence="1" id="KW-1133">Transmembrane helix</keyword>
<evidence type="ECO:0000256" key="1">
    <source>
        <dbReference type="SAM" id="Phobius"/>
    </source>
</evidence>
<dbReference type="Proteomes" id="UP000030675">
    <property type="component" value="Unassembled WGS sequence"/>
</dbReference>
<protein>
    <submittedName>
        <fullName evidence="2">Transmembrane regulatory protein toxS</fullName>
    </submittedName>
</protein>
<keyword evidence="1" id="KW-0472">Membrane</keyword>
<name>A0A0U1P6Z7_PHOLE</name>
<dbReference type="eggNOG" id="ENOG5031MTT">
    <property type="taxonomic scope" value="Bacteria"/>
</dbReference>
<dbReference type="HOGENOM" id="CLU_127087_0_0_6"/>
<keyword evidence="1 2" id="KW-0812">Transmembrane</keyword>
<dbReference type="InterPro" id="IPR035288">
    <property type="entry name" value="ToxS"/>
</dbReference>
<evidence type="ECO:0000313" key="2">
    <source>
        <dbReference type="EMBL" id="GAD30370.1"/>
    </source>
</evidence>